<dbReference type="PANTHER" id="PTHR46431:SF7">
    <property type="entry name" value="SNARE ASSOCIATED GOLGI PROTEIN FAMILY"/>
    <property type="match status" value="1"/>
</dbReference>
<dbReference type="OrthoDB" id="202840at2759"/>
<dbReference type="Pfam" id="PF09335">
    <property type="entry name" value="VTT_dom"/>
    <property type="match status" value="1"/>
</dbReference>
<dbReference type="InterPro" id="IPR032816">
    <property type="entry name" value="VTT_dom"/>
</dbReference>
<proteinExistence type="predicted"/>
<organism evidence="3 4">
    <name type="scientific">Dendrobium catenatum</name>
    <dbReference type="NCBI Taxonomy" id="906689"/>
    <lineage>
        <taxon>Eukaryota</taxon>
        <taxon>Viridiplantae</taxon>
        <taxon>Streptophyta</taxon>
        <taxon>Embryophyta</taxon>
        <taxon>Tracheophyta</taxon>
        <taxon>Spermatophyta</taxon>
        <taxon>Magnoliopsida</taxon>
        <taxon>Liliopsida</taxon>
        <taxon>Asparagales</taxon>
        <taxon>Orchidaceae</taxon>
        <taxon>Epidendroideae</taxon>
        <taxon>Malaxideae</taxon>
        <taxon>Dendrobiinae</taxon>
        <taxon>Dendrobium</taxon>
    </lineage>
</organism>
<feature type="transmembrane region" description="Helical" evidence="1">
    <location>
        <begin position="78"/>
        <end position="97"/>
    </location>
</feature>
<keyword evidence="1" id="KW-1133">Transmembrane helix</keyword>
<feature type="transmembrane region" description="Helical" evidence="1">
    <location>
        <begin position="43"/>
        <end position="66"/>
    </location>
</feature>
<gene>
    <name evidence="3" type="ORF">MA16_Dca010737</name>
</gene>
<keyword evidence="4" id="KW-1185">Reference proteome</keyword>
<feature type="transmembrane region" description="Helical" evidence="1">
    <location>
        <begin position="242"/>
        <end position="263"/>
    </location>
</feature>
<reference evidence="3 4" key="1">
    <citation type="journal article" date="2016" name="Sci. Rep.">
        <title>The Dendrobium catenatum Lindl. genome sequence provides insights into polysaccharide synthase, floral development and adaptive evolution.</title>
        <authorList>
            <person name="Zhang G.Q."/>
            <person name="Xu Q."/>
            <person name="Bian C."/>
            <person name="Tsai W.C."/>
            <person name="Yeh C.M."/>
            <person name="Liu K.W."/>
            <person name="Yoshida K."/>
            <person name="Zhang L.S."/>
            <person name="Chang S.B."/>
            <person name="Chen F."/>
            <person name="Shi Y."/>
            <person name="Su Y.Y."/>
            <person name="Zhang Y.Q."/>
            <person name="Chen L.J."/>
            <person name="Yin Y."/>
            <person name="Lin M."/>
            <person name="Huang H."/>
            <person name="Deng H."/>
            <person name="Wang Z.W."/>
            <person name="Zhu S.L."/>
            <person name="Zhao X."/>
            <person name="Deng C."/>
            <person name="Niu S.C."/>
            <person name="Huang J."/>
            <person name="Wang M."/>
            <person name="Liu G.H."/>
            <person name="Yang H.J."/>
            <person name="Xiao X.J."/>
            <person name="Hsiao Y.Y."/>
            <person name="Wu W.L."/>
            <person name="Chen Y.Y."/>
            <person name="Mitsuda N."/>
            <person name="Ohme-Takagi M."/>
            <person name="Luo Y.B."/>
            <person name="Van de Peer Y."/>
            <person name="Liu Z.J."/>
        </authorList>
    </citation>
    <scope>NUCLEOTIDE SEQUENCE [LARGE SCALE GENOMIC DNA]</scope>
    <source>
        <tissue evidence="3">The whole plant</tissue>
    </source>
</reference>
<feature type="domain" description="VTT" evidence="2">
    <location>
        <begin position="102"/>
        <end position="222"/>
    </location>
</feature>
<keyword evidence="1" id="KW-0812">Transmembrane</keyword>
<dbReference type="PANTHER" id="PTHR46431">
    <property type="entry name" value="EXPRESSED PROTEIN"/>
    <property type="match status" value="1"/>
</dbReference>
<dbReference type="AlphaFoldDB" id="A0A2I0VK76"/>
<reference evidence="3 4" key="2">
    <citation type="journal article" date="2017" name="Nature">
        <title>The Apostasia genome and the evolution of orchids.</title>
        <authorList>
            <person name="Zhang G.Q."/>
            <person name="Liu K.W."/>
            <person name="Li Z."/>
            <person name="Lohaus R."/>
            <person name="Hsiao Y.Y."/>
            <person name="Niu S.C."/>
            <person name="Wang J.Y."/>
            <person name="Lin Y.C."/>
            <person name="Xu Q."/>
            <person name="Chen L.J."/>
            <person name="Yoshida K."/>
            <person name="Fujiwara S."/>
            <person name="Wang Z.W."/>
            <person name="Zhang Y.Q."/>
            <person name="Mitsuda N."/>
            <person name="Wang M."/>
            <person name="Liu G.H."/>
            <person name="Pecoraro L."/>
            <person name="Huang H.X."/>
            <person name="Xiao X.J."/>
            <person name="Lin M."/>
            <person name="Wu X.Y."/>
            <person name="Wu W.L."/>
            <person name="Chen Y.Y."/>
            <person name="Chang S.B."/>
            <person name="Sakamoto S."/>
            <person name="Ohme-Takagi M."/>
            <person name="Yagi M."/>
            <person name="Zeng S.J."/>
            <person name="Shen C.Y."/>
            <person name="Yeh C.M."/>
            <person name="Luo Y.B."/>
            <person name="Tsai W.C."/>
            <person name="Van de Peer Y."/>
            <person name="Liu Z.J."/>
        </authorList>
    </citation>
    <scope>NUCLEOTIDE SEQUENCE [LARGE SCALE GENOMIC DNA]</scope>
    <source>
        <tissue evidence="3">The whole plant</tissue>
    </source>
</reference>
<dbReference type="EMBL" id="KZ503460">
    <property type="protein sequence ID" value="PKU63819.1"/>
    <property type="molecule type" value="Genomic_DNA"/>
</dbReference>
<accession>A0A2I0VK76</accession>
<evidence type="ECO:0000313" key="3">
    <source>
        <dbReference type="EMBL" id="PKU63819.1"/>
    </source>
</evidence>
<feature type="transmembrane region" description="Helical" evidence="1">
    <location>
        <begin position="117"/>
        <end position="138"/>
    </location>
</feature>
<dbReference type="Proteomes" id="UP000233837">
    <property type="component" value="Unassembled WGS sequence"/>
</dbReference>
<evidence type="ECO:0000313" key="4">
    <source>
        <dbReference type="Proteomes" id="UP000233837"/>
    </source>
</evidence>
<protein>
    <recommendedName>
        <fullName evidence="2">VTT domain-containing protein</fullName>
    </recommendedName>
</protein>
<sequence>MGGMGDASGDFVRLPQSYHEESEVQVQLTNNGNWGSLLWWMKVVFLCIVLGAAAAALVIFAGPVVIRKVVIPILEWEASTFSIPTLGLLIFASIAFFPAAFLPSSPSMWIGGMTFGYGYGFLLIMAGTSIGMSLPYFIGSSFRHKIHKWLERWPNKSAIVRLAGEGDWFHQFRAVTLIRVSPFPYIIFNYASVATNVQYCPYICGSMVGTVPDIFITIYSGRLLRNLADAADRGGFLSLQQVIYDVLGFSVALAATVAITIYAKRTLQTLQIEDKIHQSCHPELENLSLQPPRLTSVHPAR</sequence>
<evidence type="ECO:0000259" key="2">
    <source>
        <dbReference type="Pfam" id="PF09335"/>
    </source>
</evidence>
<name>A0A2I0VK76_9ASPA</name>
<keyword evidence="1" id="KW-0472">Membrane</keyword>
<evidence type="ECO:0000256" key="1">
    <source>
        <dbReference type="SAM" id="Phobius"/>
    </source>
</evidence>